<dbReference type="InterPro" id="IPR005424">
    <property type="entry name" value="KCNE1"/>
</dbReference>
<dbReference type="GO" id="GO:0016324">
    <property type="term" value="C:apical plasma membrane"/>
    <property type="evidence" value="ECO:0007669"/>
    <property type="project" value="UniProtKB-SubCell"/>
</dbReference>
<evidence type="ECO:0000256" key="10">
    <source>
        <dbReference type="ARBA" id="ARBA00022826"/>
    </source>
</evidence>
<dbReference type="PANTHER" id="PTHR15282">
    <property type="entry name" value="POTASSIUM VOLTAGE-GATED CHANNEL SUBFAMILY E MEMBER 1, 3"/>
    <property type="match status" value="1"/>
</dbReference>
<keyword evidence="17" id="KW-0407">Ion channel</keyword>
<evidence type="ECO:0000256" key="8">
    <source>
        <dbReference type="ARBA" id="ARBA00022553"/>
    </source>
</evidence>
<dbReference type="Proteomes" id="UP001190640">
    <property type="component" value="Chromosome 3"/>
</dbReference>
<dbReference type="PANTHER" id="PTHR15282:SF10">
    <property type="entry name" value="POTASSIUM VOLTAGE-GATED CHANNEL SUBFAMILY E MEMBER 1"/>
    <property type="match status" value="1"/>
</dbReference>
<protein>
    <recommendedName>
        <fullName evidence="18">Potassium voltage-gated channel subfamily E member 1</fullName>
    </recommendedName>
</protein>
<keyword evidence="16" id="KW-0325">Glycoprotein</keyword>
<dbReference type="KEGG" id="emc:129326114"/>
<dbReference type="PRINTS" id="PR00168">
    <property type="entry name" value="KCNECHANNEL"/>
</dbReference>
<keyword evidence="13 20" id="KW-1133">Transmembrane helix</keyword>
<evidence type="ECO:0000256" key="15">
    <source>
        <dbReference type="ARBA" id="ARBA00023136"/>
    </source>
</evidence>
<evidence type="ECO:0000256" key="13">
    <source>
        <dbReference type="ARBA" id="ARBA00022989"/>
    </source>
</evidence>
<dbReference type="GO" id="GO:0008076">
    <property type="term" value="C:voltage-gated potassium channel complex"/>
    <property type="evidence" value="ECO:0007669"/>
    <property type="project" value="TreeGrafter"/>
</dbReference>
<evidence type="ECO:0000256" key="18">
    <source>
        <dbReference type="ARBA" id="ARBA00035196"/>
    </source>
</evidence>
<accession>A0AA97J2M1</accession>
<dbReference type="GO" id="GO:0097623">
    <property type="term" value="P:potassium ion export across plasma membrane"/>
    <property type="evidence" value="ECO:0007669"/>
    <property type="project" value="TreeGrafter"/>
</dbReference>
<comment type="function">
    <text evidence="19">Ancillary protein that functions as a regulatory subunit of the voltage-gated potassium (Kv) channel complex composed of pore-forming and potassium-conducting alpha subunits and of regulatory beta subunits. KCNE1 beta subunit modulates the gating kinetics and enhances stability of the channel complex. Alters the gating of the delayed rectifier Kv channel containing KCNB1 alpha subunit. Associates with KCNQ1/KVLQT1 alpha subunit to form the slowly activating delayed rectifier cardiac potassium (IKs) channel responsible for ventricular muscle action potential repolarization. The outward current reaches its steady state only after 50 seconds. Assembly with KCNH2/HERG alpha subunit Kv channel may regulate the rapidly activating component of the delayed rectifying potassium current (IKr) in heart.</text>
</comment>
<keyword evidence="10" id="KW-0631">Potassium channel</keyword>
<dbReference type="PRINTS" id="PR01604">
    <property type="entry name" value="KCNE1CHANNEL"/>
</dbReference>
<keyword evidence="7" id="KW-0633">Potassium transport</keyword>
<dbReference type="GeneID" id="129326114"/>
<keyword evidence="11" id="KW-0851">Voltage-gated channel</keyword>
<keyword evidence="14" id="KW-0406">Ion transport</keyword>
<evidence type="ECO:0000256" key="17">
    <source>
        <dbReference type="ARBA" id="ARBA00023303"/>
    </source>
</evidence>
<evidence type="ECO:0000256" key="4">
    <source>
        <dbReference type="ARBA" id="ARBA00005688"/>
    </source>
</evidence>
<comment type="subcellular location">
    <subcellularLocation>
        <location evidence="1">Apical cell membrane</location>
    </subcellularLocation>
    <subcellularLocation>
        <location evidence="2">Cell membrane</location>
        <topology evidence="2">Single-pass type I membrane protein</topology>
    </subcellularLocation>
    <subcellularLocation>
        <location evidence="3">Membrane raft</location>
    </subcellularLocation>
</comment>
<evidence type="ECO:0000256" key="9">
    <source>
        <dbReference type="ARBA" id="ARBA00022692"/>
    </source>
</evidence>
<dbReference type="GO" id="GO:0060307">
    <property type="term" value="P:regulation of ventricular cardiac muscle cell membrane repolarization"/>
    <property type="evidence" value="ECO:0007669"/>
    <property type="project" value="TreeGrafter"/>
</dbReference>
<evidence type="ECO:0000256" key="12">
    <source>
        <dbReference type="ARBA" id="ARBA00022958"/>
    </source>
</evidence>
<evidence type="ECO:0000256" key="3">
    <source>
        <dbReference type="ARBA" id="ARBA00004285"/>
    </source>
</evidence>
<evidence type="ECO:0000256" key="7">
    <source>
        <dbReference type="ARBA" id="ARBA00022538"/>
    </source>
</evidence>
<feature type="transmembrane region" description="Helical" evidence="20">
    <location>
        <begin position="41"/>
        <end position="63"/>
    </location>
</feature>
<dbReference type="AlphaFoldDB" id="A0AA97J2M1"/>
<dbReference type="GO" id="GO:0086091">
    <property type="term" value="P:regulation of heart rate by cardiac conduction"/>
    <property type="evidence" value="ECO:0007669"/>
    <property type="project" value="TreeGrafter"/>
</dbReference>
<evidence type="ECO:0000256" key="14">
    <source>
        <dbReference type="ARBA" id="ARBA00023065"/>
    </source>
</evidence>
<evidence type="ECO:0000256" key="5">
    <source>
        <dbReference type="ARBA" id="ARBA00022448"/>
    </source>
</evidence>
<evidence type="ECO:0000256" key="20">
    <source>
        <dbReference type="SAM" id="Phobius"/>
    </source>
</evidence>
<dbReference type="GO" id="GO:0044325">
    <property type="term" value="F:transmembrane transporter binding"/>
    <property type="evidence" value="ECO:0007669"/>
    <property type="project" value="TreeGrafter"/>
</dbReference>
<evidence type="ECO:0000256" key="19">
    <source>
        <dbReference type="ARBA" id="ARBA00045479"/>
    </source>
</evidence>
<dbReference type="GO" id="GO:0045121">
    <property type="term" value="C:membrane raft"/>
    <property type="evidence" value="ECO:0007669"/>
    <property type="project" value="UniProtKB-SubCell"/>
</dbReference>
<keyword evidence="6" id="KW-1003">Cell membrane</keyword>
<organism evidence="21 22">
    <name type="scientific">Eublepharis macularius</name>
    <name type="common">Leopard gecko</name>
    <name type="synonym">Cyrtodactylus macularius</name>
    <dbReference type="NCBI Taxonomy" id="481883"/>
    <lineage>
        <taxon>Eukaryota</taxon>
        <taxon>Metazoa</taxon>
        <taxon>Chordata</taxon>
        <taxon>Craniata</taxon>
        <taxon>Vertebrata</taxon>
        <taxon>Euteleostomi</taxon>
        <taxon>Lepidosauria</taxon>
        <taxon>Squamata</taxon>
        <taxon>Bifurcata</taxon>
        <taxon>Gekkota</taxon>
        <taxon>Eublepharidae</taxon>
        <taxon>Eublepharinae</taxon>
        <taxon>Eublepharis</taxon>
    </lineage>
</organism>
<dbReference type="GO" id="GO:1902282">
    <property type="term" value="F:voltage-gated potassium channel activity involved in ventricular cardiac muscle cell action potential repolarization"/>
    <property type="evidence" value="ECO:0007669"/>
    <property type="project" value="TreeGrafter"/>
</dbReference>
<dbReference type="GO" id="GO:0015459">
    <property type="term" value="F:potassium channel regulator activity"/>
    <property type="evidence" value="ECO:0007669"/>
    <property type="project" value="TreeGrafter"/>
</dbReference>
<keyword evidence="21" id="KW-1185">Reference proteome</keyword>
<evidence type="ECO:0000256" key="16">
    <source>
        <dbReference type="ARBA" id="ARBA00023180"/>
    </source>
</evidence>
<keyword evidence="5" id="KW-0813">Transport</keyword>
<evidence type="ECO:0000256" key="1">
    <source>
        <dbReference type="ARBA" id="ARBA00004221"/>
    </source>
</evidence>
<evidence type="ECO:0000313" key="21">
    <source>
        <dbReference type="Proteomes" id="UP001190640"/>
    </source>
</evidence>
<keyword evidence="12" id="KW-0630">Potassium</keyword>
<dbReference type="RefSeq" id="XP_054830227.1">
    <property type="nucleotide sequence ID" value="XM_054974252.1"/>
</dbReference>
<evidence type="ECO:0000256" key="2">
    <source>
        <dbReference type="ARBA" id="ARBA00004251"/>
    </source>
</evidence>
<keyword evidence="8" id="KW-0597">Phosphoprotein</keyword>
<dbReference type="GO" id="GO:0005251">
    <property type="term" value="F:delayed rectifier potassium channel activity"/>
    <property type="evidence" value="ECO:0007669"/>
    <property type="project" value="TreeGrafter"/>
</dbReference>
<keyword evidence="15 20" id="KW-0472">Membrane</keyword>
<comment type="similarity">
    <text evidence="4">Belongs to the potassium channel KCNE family.</text>
</comment>
<evidence type="ECO:0000256" key="6">
    <source>
        <dbReference type="ARBA" id="ARBA00022475"/>
    </source>
</evidence>
<reference evidence="22" key="1">
    <citation type="submission" date="2025-08" db="UniProtKB">
        <authorList>
            <consortium name="RefSeq"/>
        </authorList>
    </citation>
    <scope>IDENTIFICATION</scope>
    <source>
        <tissue evidence="22">Blood</tissue>
    </source>
</reference>
<dbReference type="InterPro" id="IPR000369">
    <property type="entry name" value="K_chnl_KCNE"/>
</dbReference>
<dbReference type="Pfam" id="PF02060">
    <property type="entry name" value="ISK_Channel"/>
    <property type="match status" value="1"/>
</dbReference>
<gene>
    <name evidence="22" type="primary">KCNE1</name>
</gene>
<sequence>MVMLPNNTDLNIIFSKLLQEYIDKTNNLKPPPATPTSHLEVVYILLLLGIFGFFTLGVMLSYIRSKKLEHSHDPYNVYIATDIWHKKDKADLHAKVVESYRLCCVFENPLAVEQPTRHIPEVKL</sequence>
<proteinExistence type="inferred from homology"/>
<keyword evidence="9 20" id="KW-0812">Transmembrane</keyword>
<evidence type="ECO:0000256" key="11">
    <source>
        <dbReference type="ARBA" id="ARBA00022882"/>
    </source>
</evidence>
<evidence type="ECO:0000313" key="22">
    <source>
        <dbReference type="RefSeq" id="XP_054830227.1"/>
    </source>
</evidence>
<dbReference type="CTD" id="3753"/>
<name>A0AA97J2M1_EUBMA</name>